<evidence type="ECO:0000256" key="1">
    <source>
        <dbReference type="ARBA" id="ARBA00004123"/>
    </source>
</evidence>
<dbReference type="RefSeq" id="XP_018321617.1">
    <property type="nucleotide sequence ID" value="XM_018466115.1"/>
</dbReference>
<evidence type="ECO:0000256" key="4">
    <source>
        <dbReference type="ARBA" id="ARBA00023163"/>
    </source>
</evidence>
<keyword evidence="5" id="KW-0539">Nucleus</keyword>
<organism evidence="9 10">
    <name type="scientific">Agrilus planipennis</name>
    <name type="common">Emerald ash borer</name>
    <name type="synonym">Agrilus marcopoli</name>
    <dbReference type="NCBI Taxonomy" id="224129"/>
    <lineage>
        <taxon>Eukaryota</taxon>
        <taxon>Metazoa</taxon>
        <taxon>Ecdysozoa</taxon>
        <taxon>Arthropoda</taxon>
        <taxon>Hexapoda</taxon>
        <taxon>Insecta</taxon>
        <taxon>Pterygota</taxon>
        <taxon>Neoptera</taxon>
        <taxon>Endopterygota</taxon>
        <taxon>Coleoptera</taxon>
        <taxon>Polyphaga</taxon>
        <taxon>Elateriformia</taxon>
        <taxon>Buprestoidea</taxon>
        <taxon>Buprestidae</taxon>
        <taxon>Agrilinae</taxon>
        <taxon>Agrilus</taxon>
    </lineage>
</organism>
<dbReference type="InterPro" id="IPR001487">
    <property type="entry name" value="Bromodomain"/>
</dbReference>
<dbReference type="STRING" id="224129.A0A1W4WME0"/>
<dbReference type="CTD" id="34062"/>
<dbReference type="RefSeq" id="XP_018321618.1">
    <property type="nucleotide sequence ID" value="XM_018466116.1"/>
</dbReference>
<feature type="region of interest" description="Disordered" evidence="7">
    <location>
        <begin position="1"/>
        <end position="28"/>
    </location>
</feature>
<dbReference type="OrthoDB" id="21648at2759"/>
<feature type="domain" description="Bromo" evidence="8">
    <location>
        <begin position="169"/>
        <end position="239"/>
    </location>
</feature>
<evidence type="ECO:0000256" key="7">
    <source>
        <dbReference type="SAM" id="MobiDB-lite"/>
    </source>
</evidence>
<feature type="compositionally biased region" description="Basic residues" evidence="7">
    <location>
        <begin position="100"/>
        <end position="114"/>
    </location>
</feature>
<keyword evidence="2" id="KW-0805">Transcription regulation</keyword>
<dbReference type="GO" id="GO:0006357">
    <property type="term" value="P:regulation of transcription by RNA polymerase II"/>
    <property type="evidence" value="ECO:0007669"/>
    <property type="project" value="TreeGrafter"/>
</dbReference>
<dbReference type="GeneID" id="108734521"/>
<keyword evidence="9" id="KW-1185">Reference proteome</keyword>
<dbReference type="Pfam" id="PF12024">
    <property type="entry name" value="DUF3512"/>
    <property type="match status" value="1"/>
</dbReference>
<name>A0A1W4WME0_AGRPL</name>
<sequence length="695" mass="78619">MGKHKKHKLDKRDRCDADPDGKGPGLKLILKVGNQTTPEHLMDWTSEGTATNIDAVAETYDVSNEGAQQQVDTLMLHRLHHKKSKKKKRKKEKSKDKDRERKHKHHHKEKKRKHTESSQDEGSLSLVEEGCINNVASPSGREPRMCVLRKREERTALQRASEHVLKALEKRDPQQFFAWPVTDNIAPGYSAIISQPMDFNTMRQKIDENHYLTLQDFIADFKLVCNNAMQYNHVETIYYKAAKKLLHTGMKLLQPEKLGWLLNLIPELSSKDLGFEITPELRQDQKDGAQRERERDGDEGGDGENDHDGFETKKRMPATKFEAIPDCMSPEAILQQVQTAAQNAKAKLASKNGRCLGFLSMKKDGTTHLNILCGGDGVIPGTKKRPVLLGQLTGKVTDGTSHIQGYREDRRNVAKPVKPLYYGAFGSYAPSYDSAFANLTKEESDLVYQTYGSETAVQYAESILDFAKDCDYTLQMVDSLLDLLTGGDHTKTKKVLDEKRSIREEEEAVKTVLETSRSCVSDLKNNDPPQSEIDFKQLRTLSSLGIDTSFLEEFEREQWSMEEWKEMQKRLDTTSQLLDKLQKTQYRRLSAPPPLHLNNVALPTEEEVALAESVTDNLTEIAKRVGPGDVCSIQGIRKALGVNLPDTAHEPTHSTTANEVADLETELRQFLENESHLTQSPLRDDDKTIEEILME</sequence>
<gene>
    <name evidence="10 11" type="primary">LOC108734521</name>
</gene>
<dbReference type="PRINTS" id="PR00503">
    <property type="entry name" value="BROMODOMAIN"/>
</dbReference>
<evidence type="ECO:0000313" key="11">
    <source>
        <dbReference type="RefSeq" id="XP_018321618.1"/>
    </source>
</evidence>
<evidence type="ECO:0000256" key="6">
    <source>
        <dbReference type="PROSITE-ProRule" id="PRU00035"/>
    </source>
</evidence>
<reference evidence="10 11" key="1">
    <citation type="submission" date="2025-04" db="UniProtKB">
        <authorList>
            <consortium name="RefSeq"/>
        </authorList>
    </citation>
    <scope>IDENTIFICATION</scope>
    <source>
        <tissue evidence="10 11">Entire body</tissue>
    </source>
</reference>
<evidence type="ECO:0000313" key="9">
    <source>
        <dbReference type="Proteomes" id="UP000192223"/>
    </source>
</evidence>
<feature type="region of interest" description="Disordered" evidence="7">
    <location>
        <begin position="279"/>
        <end position="316"/>
    </location>
</feature>
<comment type="subcellular location">
    <subcellularLocation>
        <location evidence="1">Nucleus</location>
    </subcellularLocation>
</comment>
<dbReference type="PROSITE" id="PS50014">
    <property type="entry name" value="BROMODOMAIN_2"/>
    <property type="match status" value="1"/>
</dbReference>
<evidence type="ECO:0000256" key="5">
    <source>
        <dbReference type="ARBA" id="ARBA00023242"/>
    </source>
</evidence>
<dbReference type="Gene3D" id="1.20.920.10">
    <property type="entry name" value="Bromodomain-like"/>
    <property type="match status" value="1"/>
</dbReference>
<evidence type="ECO:0000256" key="3">
    <source>
        <dbReference type="ARBA" id="ARBA00023117"/>
    </source>
</evidence>
<dbReference type="SMART" id="SM00297">
    <property type="entry name" value="BROMO"/>
    <property type="match status" value="1"/>
</dbReference>
<dbReference type="SUPFAM" id="SSF47370">
    <property type="entry name" value="Bromodomain"/>
    <property type="match status" value="1"/>
</dbReference>
<accession>A0A1W4WME0</accession>
<protein>
    <submittedName>
        <fullName evidence="10 11">Bromodomain-containing protein 7 isoform X1</fullName>
    </submittedName>
</protein>
<dbReference type="Pfam" id="PF00439">
    <property type="entry name" value="Bromodomain"/>
    <property type="match status" value="1"/>
</dbReference>
<dbReference type="GO" id="GO:0005634">
    <property type="term" value="C:nucleus"/>
    <property type="evidence" value="ECO:0007669"/>
    <property type="project" value="UniProtKB-SubCell"/>
</dbReference>
<keyword evidence="3 6" id="KW-0103">Bromodomain</keyword>
<evidence type="ECO:0000256" key="2">
    <source>
        <dbReference type="ARBA" id="ARBA00023015"/>
    </source>
</evidence>
<dbReference type="PANTHER" id="PTHR22881">
    <property type="entry name" value="BROMODOMAIN CONTAINING PROTEIN"/>
    <property type="match status" value="1"/>
</dbReference>
<dbReference type="KEGG" id="apln:108734521"/>
<feature type="region of interest" description="Disordered" evidence="7">
    <location>
        <begin position="76"/>
        <end position="124"/>
    </location>
</feature>
<evidence type="ECO:0000259" key="8">
    <source>
        <dbReference type="PROSITE" id="PS50014"/>
    </source>
</evidence>
<proteinExistence type="predicted"/>
<dbReference type="InterPro" id="IPR036427">
    <property type="entry name" value="Bromodomain-like_sf"/>
</dbReference>
<evidence type="ECO:0000313" key="10">
    <source>
        <dbReference type="RefSeq" id="XP_018321617.1"/>
    </source>
</evidence>
<dbReference type="InterPro" id="IPR051831">
    <property type="entry name" value="Bromodomain_contain_prot"/>
</dbReference>
<feature type="compositionally biased region" description="Basic residues" evidence="7">
    <location>
        <begin position="77"/>
        <end position="92"/>
    </location>
</feature>
<keyword evidence="4" id="KW-0804">Transcription</keyword>
<dbReference type="CDD" id="cd05513">
    <property type="entry name" value="Bromo_brd7_like"/>
    <property type="match status" value="1"/>
</dbReference>
<feature type="compositionally biased region" description="Basic and acidic residues" evidence="7">
    <location>
        <begin position="10"/>
        <end position="21"/>
    </location>
</feature>
<dbReference type="PANTHER" id="PTHR22881:SF27">
    <property type="entry name" value="BROMODOMAIN CONTAINING 7_9"/>
    <property type="match status" value="1"/>
</dbReference>
<dbReference type="Proteomes" id="UP000192223">
    <property type="component" value="Unplaced"/>
</dbReference>
<dbReference type="AlphaFoldDB" id="A0A1W4WME0"/>
<dbReference type="InterPro" id="IPR021900">
    <property type="entry name" value="DUF3512"/>
</dbReference>
<feature type="compositionally biased region" description="Basic and acidic residues" evidence="7">
    <location>
        <begin position="279"/>
        <end position="314"/>
    </location>
</feature>